<dbReference type="OrthoDB" id="530515at2"/>
<dbReference type="Proteomes" id="UP000319094">
    <property type="component" value="Unassembled WGS sequence"/>
</dbReference>
<proteinExistence type="predicted"/>
<comment type="caution">
    <text evidence="1">The sequence shown here is derived from an EMBL/GenBank/DDBJ whole genome shotgun (WGS) entry which is preliminary data.</text>
</comment>
<keyword evidence="2" id="KW-1185">Reference proteome</keyword>
<protein>
    <submittedName>
        <fullName evidence="1">Uncharacterized protein</fullName>
    </submittedName>
</protein>
<reference evidence="1 2" key="1">
    <citation type="submission" date="2019-06" db="EMBL/GenBank/DDBJ databases">
        <title>Sequencing the genomes of 1000 actinobacteria strains.</title>
        <authorList>
            <person name="Klenk H.-P."/>
        </authorList>
    </citation>
    <scope>NUCLEOTIDE SEQUENCE [LARGE SCALE GENOMIC DNA]</scope>
    <source>
        <strain evidence="1 2">DSM 8803</strain>
    </source>
</reference>
<accession>A0A542Y758</accession>
<evidence type="ECO:0000313" key="2">
    <source>
        <dbReference type="Proteomes" id="UP000319094"/>
    </source>
</evidence>
<dbReference type="STRING" id="55969.SD72_10775"/>
<name>A0A542Y758_9MICO</name>
<sequence length="139" mass="15634">MARIEVHTDRVILRLTAAEKTVALRRRDIVLDRAAIRSAVITEDPWVWIRGIRSPGALLPRGMAYGTWRTRKGHDFVLARRGREAVVIDLDVPESADENRGWVGEFDTFSRVIVSTVHAADLVRALRLDGAAYEAETTE</sequence>
<organism evidence="1 2">
    <name type="scientific">Leucobacter komagatae</name>
    <dbReference type="NCBI Taxonomy" id="55969"/>
    <lineage>
        <taxon>Bacteria</taxon>
        <taxon>Bacillati</taxon>
        <taxon>Actinomycetota</taxon>
        <taxon>Actinomycetes</taxon>
        <taxon>Micrococcales</taxon>
        <taxon>Microbacteriaceae</taxon>
        <taxon>Leucobacter</taxon>
    </lineage>
</organism>
<dbReference type="EMBL" id="VFON01000001">
    <property type="protein sequence ID" value="TQL43885.1"/>
    <property type="molecule type" value="Genomic_DNA"/>
</dbReference>
<dbReference type="RefSeq" id="WP_141887141.1">
    <property type="nucleotide sequence ID" value="NZ_BAAAUY010000001.1"/>
</dbReference>
<evidence type="ECO:0000313" key="1">
    <source>
        <dbReference type="EMBL" id="TQL43885.1"/>
    </source>
</evidence>
<gene>
    <name evidence="1" type="ORF">FB468_1922</name>
</gene>
<dbReference type="AlphaFoldDB" id="A0A542Y758"/>